<evidence type="ECO:0000313" key="1">
    <source>
        <dbReference type="EMBL" id="KAJ3511310.1"/>
    </source>
</evidence>
<keyword evidence="2" id="KW-1185">Reference proteome</keyword>
<dbReference type="OrthoDB" id="3543113at2759"/>
<sequence length="269" mass="30180">MQDLLSLCPYVSNLHLQGCLMQRDLDDIPHFRFLKHFTIAPYKSRNNSPTTPQAAAVLLLKFPTSLSSLRLQGTHIAEFRLLPPLPTITEVHLCGSTSFISESLKMLPYLVKVSLEFSDSQATSRDIIPALKSIASMSKTTLRYLKYVTGANVLVRDTLAPLFNIPYLQSLAILKRNIRVLDITDGDLRQMVVAWPDLSSLTLPVNVQTSHLSLNSLRTLSTLKNVEYILLQVNNFVVELPLGHFTRGSIISPAVKVYLQRLFPSLFSF</sequence>
<dbReference type="SUPFAM" id="SSF52047">
    <property type="entry name" value="RNI-like"/>
    <property type="match status" value="1"/>
</dbReference>
<dbReference type="Proteomes" id="UP001148786">
    <property type="component" value="Unassembled WGS sequence"/>
</dbReference>
<dbReference type="InterPro" id="IPR032675">
    <property type="entry name" value="LRR_dom_sf"/>
</dbReference>
<dbReference type="EMBL" id="JANKHO010000335">
    <property type="protein sequence ID" value="KAJ3511310.1"/>
    <property type="molecule type" value="Genomic_DNA"/>
</dbReference>
<proteinExistence type="predicted"/>
<organism evidence="1 2">
    <name type="scientific">Agrocybe chaxingu</name>
    <dbReference type="NCBI Taxonomy" id="84603"/>
    <lineage>
        <taxon>Eukaryota</taxon>
        <taxon>Fungi</taxon>
        <taxon>Dikarya</taxon>
        <taxon>Basidiomycota</taxon>
        <taxon>Agaricomycotina</taxon>
        <taxon>Agaricomycetes</taxon>
        <taxon>Agaricomycetidae</taxon>
        <taxon>Agaricales</taxon>
        <taxon>Agaricineae</taxon>
        <taxon>Strophariaceae</taxon>
        <taxon>Agrocybe</taxon>
    </lineage>
</organism>
<dbReference type="AlphaFoldDB" id="A0A9W8K3D3"/>
<comment type="caution">
    <text evidence="1">The sequence shown here is derived from an EMBL/GenBank/DDBJ whole genome shotgun (WGS) entry which is preliminary data.</text>
</comment>
<reference evidence="1" key="1">
    <citation type="submission" date="2022-07" db="EMBL/GenBank/DDBJ databases">
        <title>Genome Sequence of Agrocybe chaxingu.</title>
        <authorList>
            <person name="Buettner E."/>
        </authorList>
    </citation>
    <scope>NUCLEOTIDE SEQUENCE</scope>
    <source>
        <strain evidence="1">MP-N11</strain>
    </source>
</reference>
<accession>A0A9W8K3D3</accession>
<name>A0A9W8K3D3_9AGAR</name>
<evidence type="ECO:0000313" key="2">
    <source>
        <dbReference type="Proteomes" id="UP001148786"/>
    </source>
</evidence>
<protein>
    <submittedName>
        <fullName evidence="1">Uncharacterized protein</fullName>
    </submittedName>
</protein>
<dbReference type="Gene3D" id="3.80.10.10">
    <property type="entry name" value="Ribonuclease Inhibitor"/>
    <property type="match status" value="1"/>
</dbReference>
<gene>
    <name evidence="1" type="ORF">NLJ89_g4173</name>
</gene>